<evidence type="ECO:0000313" key="10">
    <source>
        <dbReference type="Proteomes" id="UP001152888"/>
    </source>
</evidence>
<feature type="chain" id="PRO_5040350571" description="Sulfatase N-terminal domain-containing protein" evidence="7">
    <location>
        <begin position="23"/>
        <end position="502"/>
    </location>
</feature>
<keyword evidence="10" id="KW-1185">Reference proteome</keyword>
<dbReference type="PROSITE" id="PS00523">
    <property type="entry name" value="SULFATASE_1"/>
    <property type="match status" value="1"/>
</dbReference>
<keyword evidence="4" id="KW-0378">Hydrolase</keyword>
<dbReference type="GO" id="GO:0008449">
    <property type="term" value="F:N-acetylglucosamine-6-sulfatase activity"/>
    <property type="evidence" value="ECO:0007669"/>
    <property type="project" value="InterPro"/>
</dbReference>
<dbReference type="InterPro" id="IPR017850">
    <property type="entry name" value="Alkaline_phosphatase_core_sf"/>
</dbReference>
<evidence type="ECO:0000256" key="5">
    <source>
        <dbReference type="ARBA" id="ARBA00023180"/>
    </source>
</evidence>
<dbReference type="SUPFAM" id="SSF53649">
    <property type="entry name" value="Alkaline phosphatase-like"/>
    <property type="match status" value="1"/>
</dbReference>
<evidence type="ECO:0000259" key="8">
    <source>
        <dbReference type="Pfam" id="PF00884"/>
    </source>
</evidence>
<evidence type="ECO:0000313" key="9">
    <source>
        <dbReference type="EMBL" id="CAH1990323.1"/>
    </source>
</evidence>
<comment type="caution">
    <text evidence="9">The sequence shown here is derived from an EMBL/GenBank/DDBJ whole genome shotgun (WGS) entry which is preliminary data.</text>
</comment>
<dbReference type="AlphaFoldDB" id="A0A9P0LBS9"/>
<protein>
    <recommendedName>
        <fullName evidence="8">Sulfatase N-terminal domain-containing protein</fullName>
    </recommendedName>
</protein>
<dbReference type="PIRSF" id="PIRSF036666">
    <property type="entry name" value="G6S"/>
    <property type="match status" value="1"/>
</dbReference>
<dbReference type="PANTHER" id="PTHR43108">
    <property type="entry name" value="N-ACETYLGLUCOSAMINE-6-SULFATASE FAMILY MEMBER"/>
    <property type="match status" value="1"/>
</dbReference>
<feature type="modified residue" description="3-oxoalanine (Cys)" evidence="6">
    <location>
        <position position="69"/>
    </location>
</feature>
<evidence type="ECO:0000256" key="4">
    <source>
        <dbReference type="ARBA" id="ARBA00022801"/>
    </source>
</evidence>
<reference evidence="9" key="1">
    <citation type="submission" date="2022-03" db="EMBL/GenBank/DDBJ databases">
        <authorList>
            <person name="Sayadi A."/>
        </authorList>
    </citation>
    <scope>NUCLEOTIDE SEQUENCE</scope>
</reference>
<comment type="similarity">
    <text evidence="2">Belongs to the sulfatase family.</text>
</comment>
<dbReference type="Gene3D" id="3.40.720.10">
    <property type="entry name" value="Alkaline Phosphatase, subunit A"/>
    <property type="match status" value="1"/>
</dbReference>
<dbReference type="CDD" id="cd16147">
    <property type="entry name" value="G6S"/>
    <property type="match status" value="1"/>
</dbReference>
<sequence>MSVGRDPKIVLLCNILAFVAVGSKPNFVFFLTDDQDVLLNGMVPLTRTHFLLGLRGKTFTNAYVNTPICCPSRSTILTGKYAHNTGVVNNSIAGNCSSRYWQRHQEKHSLAANLKENEYVTFYAGKYLNAYGHKDAGGTKHVPKGYDWWIGLKGNSRYYNYTLSLNGSAKFFKDDYLTDVLTKYGKDFLKMRPRGNPFFMMLAPPACHAPFTPAKRHEHTFNGTKVVRNPAFNYTSSGKHWLVRMQPQQLPQNVSILDDIQRHRLQSLLAVDEMVKTIVEEVESAGEINNTYFIFTSDHGFHIGQFSLPWDKRQPYETDIRVPFLISGPSIPHNTTDDYPISAVDLVPTILDLAGTEIPNHADGVSFKQRLLEIGDEAQSYEKLILVEYWGEGNKKSIDDRCPWKEDGNLAECSKNAWCKCQDARNNTYICVLQFSYSSRLKFCSFDDNQSFVELYDLESDPYELDNLISTITKHKIRDHHKILHKFRKCRGKRCHGIAHNL</sequence>
<dbReference type="Proteomes" id="UP001152888">
    <property type="component" value="Unassembled WGS sequence"/>
</dbReference>
<feature type="domain" description="Sulfatase N-terminal" evidence="8">
    <location>
        <begin position="25"/>
        <end position="355"/>
    </location>
</feature>
<comment type="cofactor">
    <cofactor evidence="1">
        <name>Ca(2+)</name>
        <dbReference type="ChEBI" id="CHEBI:29108"/>
    </cofactor>
</comment>
<dbReference type="GO" id="GO:0005539">
    <property type="term" value="F:glycosaminoglycan binding"/>
    <property type="evidence" value="ECO:0007669"/>
    <property type="project" value="TreeGrafter"/>
</dbReference>
<proteinExistence type="inferred from homology"/>
<dbReference type="EMBL" id="CAKOFQ010007084">
    <property type="protein sequence ID" value="CAH1990323.1"/>
    <property type="molecule type" value="Genomic_DNA"/>
</dbReference>
<feature type="signal peptide" evidence="7">
    <location>
        <begin position="1"/>
        <end position="22"/>
    </location>
</feature>
<dbReference type="PANTHER" id="PTHR43108:SF8">
    <property type="entry name" value="SD21168P"/>
    <property type="match status" value="1"/>
</dbReference>
<accession>A0A9P0LBS9</accession>
<dbReference type="OrthoDB" id="96314at2759"/>
<dbReference type="InterPro" id="IPR000917">
    <property type="entry name" value="Sulfatase_N"/>
</dbReference>
<comment type="PTM">
    <text evidence="6">The conversion to 3-oxoalanine (also known as C-formylglycine, FGly), of a serine or cysteine residue in prokaryotes and of a cysteine residue in eukaryotes, is critical for catalytic activity.</text>
</comment>
<evidence type="ECO:0000256" key="6">
    <source>
        <dbReference type="PIRSR" id="PIRSR036666-50"/>
    </source>
</evidence>
<evidence type="ECO:0000256" key="1">
    <source>
        <dbReference type="ARBA" id="ARBA00001913"/>
    </source>
</evidence>
<dbReference type="InterPro" id="IPR012251">
    <property type="entry name" value="GlcNAc_6-SO4ase"/>
</dbReference>
<keyword evidence="3 7" id="KW-0732">Signal</keyword>
<evidence type="ECO:0000256" key="3">
    <source>
        <dbReference type="ARBA" id="ARBA00022729"/>
    </source>
</evidence>
<evidence type="ECO:0000256" key="7">
    <source>
        <dbReference type="SAM" id="SignalP"/>
    </source>
</evidence>
<gene>
    <name evidence="9" type="ORF">ACAOBT_LOCUS19588</name>
</gene>
<dbReference type="Pfam" id="PF00884">
    <property type="entry name" value="Sulfatase"/>
    <property type="match status" value="1"/>
</dbReference>
<organism evidence="9 10">
    <name type="scientific">Acanthoscelides obtectus</name>
    <name type="common">Bean weevil</name>
    <name type="synonym">Bruchus obtectus</name>
    <dbReference type="NCBI Taxonomy" id="200917"/>
    <lineage>
        <taxon>Eukaryota</taxon>
        <taxon>Metazoa</taxon>
        <taxon>Ecdysozoa</taxon>
        <taxon>Arthropoda</taxon>
        <taxon>Hexapoda</taxon>
        <taxon>Insecta</taxon>
        <taxon>Pterygota</taxon>
        <taxon>Neoptera</taxon>
        <taxon>Endopterygota</taxon>
        <taxon>Coleoptera</taxon>
        <taxon>Polyphaga</taxon>
        <taxon>Cucujiformia</taxon>
        <taxon>Chrysomeloidea</taxon>
        <taxon>Chrysomelidae</taxon>
        <taxon>Bruchinae</taxon>
        <taxon>Bruchini</taxon>
        <taxon>Acanthoscelides</taxon>
    </lineage>
</organism>
<evidence type="ECO:0000256" key="2">
    <source>
        <dbReference type="ARBA" id="ARBA00008779"/>
    </source>
</evidence>
<dbReference type="InterPro" id="IPR024607">
    <property type="entry name" value="Sulfatase_CS"/>
</dbReference>
<dbReference type="GO" id="GO:0030203">
    <property type="term" value="P:glycosaminoglycan metabolic process"/>
    <property type="evidence" value="ECO:0007669"/>
    <property type="project" value="InterPro"/>
</dbReference>
<name>A0A9P0LBS9_ACAOB</name>
<keyword evidence="5" id="KW-0325">Glycoprotein</keyword>